<keyword evidence="3 6" id="KW-0326">Glycosidase</keyword>
<organism evidence="8 9">
    <name type="scientific">Ganoderma sinense ZZ0214-1</name>
    <dbReference type="NCBI Taxonomy" id="1077348"/>
    <lineage>
        <taxon>Eukaryota</taxon>
        <taxon>Fungi</taxon>
        <taxon>Dikarya</taxon>
        <taxon>Basidiomycota</taxon>
        <taxon>Agaricomycotina</taxon>
        <taxon>Agaricomycetes</taxon>
        <taxon>Polyporales</taxon>
        <taxon>Polyporaceae</taxon>
        <taxon>Ganoderma</taxon>
    </lineage>
</organism>
<evidence type="ECO:0000256" key="4">
    <source>
        <dbReference type="PIRSR" id="PIRSR606710-1"/>
    </source>
</evidence>
<dbReference type="InterPro" id="IPR023296">
    <property type="entry name" value="Glyco_hydro_beta-prop_sf"/>
</dbReference>
<feature type="active site" description="Proton donor" evidence="4">
    <location>
        <position position="211"/>
    </location>
</feature>
<proteinExistence type="inferred from homology"/>
<name>A0A2G8SMN3_9APHY</name>
<feature type="active site" description="Proton acceptor" evidence="4">
    <location>
        <position position="39"/>
    </location>
</feature>
<evidence type="ECO:0000256" key="1">
    <source>
        <dbReference type="ARBA" id="ARBA00009865"/>
    </source>
</evidence>
<evidence type="ECO:0000256" key="3">
    <source>
        <dbReference type="ARBA" id="ARBA00023295"/>
    </source>
</evidence>
<protein>
    <recommendedName>
        <fullName evidence="10">Transporter</fullName>
    </recommendedName>
</protein>
<dbReference type="EMBL" id="AYKW01000004">
    <property type="protein sequence ID" value="PIL34983.1"/>
    <property type="molecule type" value="Genomic_DNA"/>
</dbReference>
<dbReference type="PANTHER" id="PTHR42812:SF5">
    <property type="entry name" value="ENDO-ARABINASE"/>
    <property type="match status" value="1"/>
</dbReference>
<dbReference type="PANTHER" id="PTHR42812">
    <property type="entry name" value="BETA-XYLOSIDASE"/>
    <property type="match status" value="1"/>
</dbReference>
<accession>A0A2G8SMN3</accession>
<dbReference type="Proteomes" id="UP000230002">
    <property type="component" value="Unassembled WGS sequence"/>
</dbReference>
<dbReference type="CDD" id="cd08999">
    <property type="entry name" value="GH43_ABN-like"/>
    <property type="match status" value="1"/>
</dbReference>
<dbReference type="AlphaFoldDB" id="A0A2G8SMN3"/>
<dbReference type="Pfam" id="PF04616">
    <property type="entry name" value="Glyco_hydro_43"/>
    <property type="match status" value="1"/>
</dbReference>
<keyword evidence="9" id="KW-1185">Reference proteome</keyword>
<evidence type="ECO:0000256" key="7">
    <source>
        <dbReference type="SAM" id="SignalP"/>
    </source>
</evidence>
<feature type="signal peptide" evidence="7">
    <location>
        <begin position="1"/>
        <end position="20"/>
    </location>
</feature>
<dbReference type="GO" id="GO:0004553">
    <property type="term" value="F:hydrolase activity, hydrolyzing O-glycosyl compounds"/>
    <property type="evidence" value="ECO:0007669"/>
    <property type="project" value="InterPro"/>
</dbReference>
<reference evidence="8 9" key="1">
    <citation type="journal article" date="2015" name="Sci. Rep.">
        <title>Chromosome-level genome map provides insights into diverse defense mechanisms in the medicinal fungus Ganoderma sinense.</title>
        <authorList>
            <person name="Zhu Y."/>
            <person name="Xu J."/>
            <person name="Sun C."/>
            <person name="Zhou S."/>
            <person name="Xu H."/>
            <person name="Nelson D.R."/>
            <person name="Qian J."/>
            <person name="Song J."/>
            <person name="Luo H."/>
            <person name="Xiang L."/>
            <person name="Li Y."/>
            <person name="Xu Z."/>
            <person name="Ji A."/>
            <person name="Wang L."/>
            <person name="Lu S."/>
            <person name="Hayward A."/>
            <person name="Sun W."/>
            <person name="Li X."/>
            <person name="Schwartz D.C."/>
            <person name="Wang Y."/>
            <person name="Chen S."/>
        </authorList>
    </citation>
    <scope>NUCLEOTIDE SEQUENCE [LARGE SCALE GENOMIC DNA]</scope>
    <source>
        <strain evidence="8 9">ZZ0214-1</strain>
    </source>
</reference>
<feature type="site" description="Important for catalytic activity, responsible for pKa modulation of the active site Glu and correct orientation of both the proton donor and substrate" evidence="5">
    <location>
        <position position="152"/>
    </location>
</feature>
<evidence type="ECO:0000256" key="6">
    <source>
        <dbReference type="RuleBase" id="RU361187"/>
    </source>
</evidence>
<evidence type="ECO:0008006" key="10">
    <source>
        <dbReference type="Google" id="ProtNLM"/>
    </source>
</evidence>
<dbReference type="Gene3D" id="2.115.10.20">
    <property type="entry name" value="Glycosyl hydrolase domain, family 43"/>
    <property type="match status" value="1"/>
</dbReference>
<comment type="caution">
    <text evidence="8">The sequence shown here is derived from an EMBL/GenBank/DDBJ whole genome shotgun (WGS) entry which is preliminary data.</text>
</comment>
<dbReference type="GO" id="GO:0005975">
    <property type="term" value="P:carbohydrate metabolic process"/>
    <property type="evidence" value="ECO:0007669"/>
    <property type="project" value="InterPro"/>
</dbReference>
<dbReference type="STRING" id="1077348.A0A2G8SMN3"/>
<dbReference type="SUPFAM" id="SSF75005">
    <property type="entry name" value="Arabinanase/levansucrase/invertase"/>
    <property type="match status" value="1"/>
</dbReference>
<dbReference type="InterPro" id="IPR051795">
    <property type="entry name" value="Glycosyl_Hydrlase_43"/>
</dbReference>
<evidence type="ECO:0000256" key="2">
    <source>
        <dbReference type="ARBA" id="ARBA00022801"/>
    </source>
</evidence>
<evidence type="ECO:0000313" key="8">
    <source>
        <dbReference type="EMBL" id="PIL34983.1"/>
    </source>
</evidence>
<evidence type="ECO:0000256" key="5">
    <source>
        <dbReference type="PIRSR" id="PIRSR606710-2"/>
    </source>
</evidence>
<gene>
    <name evidence="8" type="ORF">GSI_02770</name>
</gene>
<feature type="chain" id="PRO_5013708304" description="Transporter" evidence="7">
    <location>
        <begin position="21"/>
        <end position="319"/>
    </location>
</feature>
<evidence type="ECO:0000313" key="9">
    <source>
        <dbReference type="Proteomes" id="UP000230002"/>
    </source>
</evidence>
<dbReference type="InterPro" id="IPR006710">
    <property type="entry name" value="Glyco_hydro_43"/>
</dbReference>
<dbReference type="OrthoDB" id="2734679at2759"/>
<keyword evidence="2 6" id="KW-0378">Hydrolase</keyword>
<comment type="similarity">
    <text evidence="1 6">Belongs to the glycosyl hydrolase 43 family.</text>
</comment>
<keyword evidence="7" id="KW-0732">Signal</keyword>
<sequence length="319" mass="33599">MMFPAALLTLLGAVTTLSLATPVKRTVSHGAVINRDFPDPGLMRNSDGVWYAYSTSSRSGLVPMAKSTDFKTWSTPTNVLTGVGPWATGAVWAPDVREINPTSYVMYYTARRKTGPGNDHCIGVATATHPAGPFHPRASPLICDLAHGGVIDASGFQGPGGARYVLWKVDGNSAGKPTPIKIQHVGADGVTLQGTPMTLITNDPVDGGLVEAPSMIYWDGWFYLFFSSNSYNSLKYDISYAVSRSAVGPFKKVHAPNAPFLVSGKFGTAGPGGATAINVLNKYVNIAFHSDINGKDASGGRAMWAISNVCLGNGVAKAC</sequence>